<dbReference type="Pfam" id="PF14007">
    <property type="entry name" value="YtpI"/>
    <property type="match status" value="1"/>
</dbReference>
<feature type="transmembrane region" description="Helical" evidence="1">
    <location>
        <begin position="62"/>
        <end position="81"/>
    </location>
</feature>
<evidence type="ECO:0000313" key="2">
    <source>
        <dbReference type="EMBL" id="RDI44261.1"/>
    </source>
</evidence>
<evidence type="ECO:0000256" key="1">
    <source>
        <dbReference type="SAM" id="Phobius"/>
    </source>
</evidence>
<dbReference type="Proteomes" id="UP000255326">
    <property type="component" value="Unassembled WGS sequence"/>
</dbReference>
<name>A0A370GKR2_9BACI</name>
<keyword evidence="3" id="KW-1185">Reference proteome</keyword>
<dbReference type="OrthoDB" id="2453019at2"/>
<feature type="transmembrane region" description="Helical" evidence="1">
    <location>
        <begin position="6"/>
        <end position="22"/>
    </location>
</feature>
<comment type="caution">
    <text evidence="2">The sequence shown here is derived from an EMBL/GenBank/DDBJ whole genome shotgun (WGS) entry which is preliminary data.</text>
</comment>
<keyword evidence="1" id="KW-0472">Membrane</keyword>
<organism evidence="2 3">
    <name type="scientific">Falsibacillus pallidus</name>
    <dbReference type="NCBI Taxonomy" id="493781"/>
    <lineage>
        <taxon>Bacteria</taxon>
        <taxon>Bacillati</taxon>
        <taxon>Bacillota</taxon>
        <taxon>Bacilli</taxon>
        <taxon>Bacillales</taxon>
        <taxon>Bacillaceae</taxon>
        <taxon>Falsibacillus</taxon>
    </lineage>
</organism>
<keyword evidence="1" id="KW-1133">Transmembrane helix</keyword>
<feature type="transmembrane region" description="Helical" evidence="1">
    <location>
        <begin position="34"/>
        <end position="56"/>
    </location>
</feature>
<dbReference type="AlphaFoldDB" id="A0A370GKR2"/>
<evidence type="ECO:0000313" key="3">
    <source>
        <dbReference type="Proteomes" id="UP000255326"/>
    </source>
</evidence>
<proteinExistence type="predicted"/>
<dbReference type="EMBL" id="QQAY01000003">
    <property type="protein sequence ID" value="RDI44261.1"/>
    <property type="molecule type" value="Genomic_DNA"/>
</dbReference>
<gene>
    <name evidence="2" type="ORF">DFR59_103332</name>
</gene>
<dbReference type="RefSeq" id="WP_114745132.1">
    <property type="nucleotide sequence ID" value="NZ_QQAY01000003.1"/>
</dbReference>
<accession>A0A370GKR2</accession>
<keyword evidence="1" id="KW-0812">Transmembrane</keyword>
<dbReference type="InterPro" id="IPR025618">
    <property type="entry name" value="YtpI"/>
</dbReference>
<protein>
    <submittedName>
        <fullName evidence="2">YtpI-like protein</fullName>
    </submittedName>
</protein>
<reference evidence="2 3" key="1">
    <citation type="submission" date="2018-07" db="EMBL/GenBank/DDBJ databases">
        <title>Genomic Encyclopedia of Type Strains, Phase IV (KMG-IV): sequencing the most valuable type-strain genomes for metagenomic binning, comparative biology and taxonomic classification.</title>
        <authorList>
            <person name="Goeker M."/>
        </authorList>
    </citation>
    <scope>NUCLEOTIDE SEQUENCE [LARGE SCALE GENOMIC DNA]</scope>
    <source>
        <strain evidence="2 3">DSM 25281</strain>
    </source>
</reference>
<sequence>MPFLVVIIVLSLSFYIYYKVKYVRSSLPMERKTLSGKSSIALGLFVGLFGVNQLFLYHSTTTYIVAALFIIVGALSIWAGFKSYRFYLPYAIKEMEEVEKQG</sequence>